<organism evidence="1 2">
    <name type="scientific">Pseudoalteromonas qingdaonensis</name>
    <dbReference type="NCBI Taxonomy" id="3131913"/>
    <lineage>
        <taxon>Bacteria</taxon>
        <taxon>Pseudomonadati</taxon>
        <taxon>Pseudomonadota</taxon>
        <taxon>Gammaproteobacteria</taxon>
        <taxon>Alteromonadales</taxon>
        <taxon>Pseudoalteromonadaceae</taxon>
        <taxon>Pseudoalteromonas</taxon>
    </lineage>
</organism>
<dbReference type="InterPro" id="IPR016181">
    <property type="entry name" value="Acyl_CoA_acyltransferase"/>
</dbReference>
<dbReference type="RefSeq" id="WP_342678501.1">
    <property type="nucleotide sequence ID" value="NZ_JBCGCU010000009.1"/>
</dbReference>
<dbReference type="PANTHER" id="PTHR47017:SF1">
    <property type="entry name" value="ACYL-COA"/>
    <property type="match status" value="1"/>
</dbReference>
<dbReference type="Pfam" id="PF04339">
    <property type="entry name" value="FemAB_like"/>
    <property type="match status" value="1"/>
</dbReference>
<evidence type="ECO:0000313" key="2">
    <source>
        <dbReference type="Proteomes" id="UP001447008"/>
    </source>
</evidence>
<dbReference type="Gene3D" id="3.40.630.30">
    <property type="match status" value="1"/>
</dbReference>
<evidence type="ECO:0000313" key="1">
    <source>
        <dbReference type="EMBL" id="MEM0515665.1"/>
    </source>
</evidence>
<proteinExistence type="predicted"/>
<keyword evidence="2" id="KW-1185">Reference proteome</keyword>
<dbReference type="SUPFAM" id="SSF55729">
    <property type="entry name" value="Acyl-CoA N-acyltransferases (Nat)"/>
    <property type="match status" value="1"/>
</dbReference>
<dbReference type="PANTHER" id="PTHR47017">
    <property type="entry name" value="ACYL-COA"/>
    <property type="match status" value="1"/>
</dbReference>
<sequence length="382" mass="43432">MSNFSVRFFSSAQTLGKSAWQAFFDAAVDPFTSYEFIDALEQTGCASARTGWQAHHLALYHKQELVGLALGYIKSHSYGEYVFDWAIAEAYETHGYDYYPKWLCAAPFTPVTGARLALSDSLDKAQALAAIRTALDEQAQQLGWSGWHINFCSQAQAEQLQEQGLARRTTVQFQWHNPGYRDFDEFCRQLKARKRKNITKERAAVAEAGLRIEVASGNEISLAHMQALSAFYQRTYLKRSGHLGYLNGDFFTRLKQSISEQLVVISAYDGEQMVAASLFLRGQDTLYGRYWGCLEHYDRLHFELCYYQGIEYCIKQGLSHFNGGAQGEHKLARGFTPLLTHSCHHFINSPFTAAIDDFIIRETRQYSLYLQQCAGLSPYKVQ</sequence>
<dbReference type="InterPro" id="IPR007434">
    <property type="entry name" value="FemAB-like"/>
</dbReference>
<name>A0ABU9MX60_9GAMM</name>
<protein>
    <submittedName>
        <fullName evidence="1">GNAT family N-acetyltransferase</fullName>
    </submittedName>
</protein>
<dbReference type="EMBL" id="JBCGCU010000009">
    <property type="protein sequence ID" value="MEM0515665.1"/>
    <property type="molecule type" value="Genomic_DNA"/>
</dbReference>
<reference evidence="1 2" key="1">
    <citation type="submission" date="2024-03" db="EMBL/GenBank/DDBJ databases">
        <title>Pseudoalteromonas qingdaonensis sp. nov., isolated from the intestines of marine benthic organisms.</title>
        <authorList>
            <person name="Lin X."/>
            <person name="Fang S."/>
            <person name="Hu X."/>
        </authorList>
    </citation>
    <scope>NUCLEOTIDE SEQUENCE [LARGE SCALE GENOMIC DNA]</scope>
    <source>
        <strain evidence="1 2">YIC-827</strain>
    </source>
</reference>
<dbReference type="Proteomes" id="UP001447008">
    <property type="component" value="Unassembled WGS sequence"/>
</dbReference>
<accession>A0ABU9MX60</accession>
<comment type="caution">
    <text evidence="1">The sequence shown here is derived from an EMBL/GenBank/DDBJ whole genome shotgun (WGS) entry which is preliminary data.</text>
</comment>
<gene>
    <name evidence="1" type="ORF">WCN91_09630</name>
</gene>